<protein>
    <submittedName>
        <fullName evidence="4">SDR family oxidoreductase</fullName>
    </submittedName>
</protein>
<dbReference type="Pfam" id="PF13561">
    <property type="entry name" value="adh_short_C2"/>
    <property type="match status" value="1"/>
</dbReference>
<feature type="domain" description="Ketoreductase" evidence="3">
    <location>
        <begin position="3"/>
        <end position="174"/>
    </location>
</feature>
<evidence type="ECO:0000313" key="4">
    <source>
        <dbReference type="EMBL" id="MBK1789871.1"/>
    </source>
</evidence>
<dbReference type="Proteomes" id="UP000624703">
    <property type="component" value="Unassembled WGS sequence"/>
</dbReference>
<dbReference type="EMBL" id="JAENIM010000009">
    <property type="protein sequence ID" value="MBK1789871.1"/>
    <property type="molecule type" value="Genomic_DNA"/>
</dbReference>
<evidence type="ECO:0000313" key="5">
    <source>
        <dbReference type="Proteomes" id="UP000624703"/>
    </source>
</evidence>
<dbReference type="InterPro" id="IPR051122">
    <property type="entry name" value="SDR_DHRS6-like"/>
</dbReference>
<keyword evidence="2" id="KW-0560">Oxidoreductase</keyword>
<dbReference type="PRINTS" id="PR00081">
    <property type="entry name" value="GDHRDH"/>
</dbReference>
<dbReference type="InterPro" id="IPR002347">
    <property type="entry name" value="SDR_fam"/>
</dbReference>
<gene>
    <name evidence="4" type="ORF">JIN82_01745</name>
</gene>
<dbReference type="InterPro" id="IPR036291">
    <property type="entry name" value="NAD(P)-bd_dom_sf"/>
</dbReference>
<dbReference type="GO" id="GO:0016491">
    <property type="term" value="F:oxidoreductase activity"/>
    <property type="evidence" value="ECO:0007669"/>
    <property type="project" value="UniProtKB-KW"/>
</dbReference>
<sequence>MLSKVLIYGGSSGIGWASAQLLHQQGYQLHLVARDEARLQAKAAEIGASYTVGDVMDDETFARVADETSGQLAGLVYSVGSIRLAPLARLTRQQMLDDFSLNALGAALAVQASLPSLKMATGTASVVLFSSVAASSGFNMHSSIGMAKSAVNGLMLSLAAELAPVVRVNAIAPSLTATPLAEPLLTNEKMAESLAKMHPMKRLGTSDDIAKMVAYLISQDSSWITGQCFAVDGGRSTLCV</sequence>
<dbReference type="SUPFAM" id="SSF51735">
    <property type="entry name" value="NAD(P)-binding Rossmann-fold domains"/>
    <property type="match status" value="1"/>
</dbReference>
<reference evidence="4" key="1">
    <citation type="submission" date="2021-01" db="EMBL/GenBank/DDBJ databases">
        <title>Modified the classification status of verrucomicrobia.</title>
        <authorList>
            <person name="Feng X."/>
        </authorList>
    </citation>
    <scope>NUCLEOTIDE SEQUENCE</scope>
    <source>
        <strain evidence="4">_KCTC 22039</strain>
    </source>
</reference>
<dbReference type="Gene3D" id="3.40.50.720">
    <property type="entry name" value="NAD(P)-binding Rossmann-like Domain"/>
    <property type="match status" value="1"/>
</dbReference>
<comment type="caution">
    <text evidence="4">The sequence shown here is derived from an EMBL/GenBank/DDBJ whole genome shotgun (WGS) entry which is preliminary data.</text>
</comment>
<keyword evidence="5" id="KW-1185">Reference proteome</keyword>
<accession>A0A8J7MCA6</accession>
<evidence type="ECO:0000259" key="3">
    <source>
        <dbReference type="SMART" id="SM00822"/>
    </source>
</evidence>
<dbReference type="SMART" id="SM00822">
    <property type="entry name" value="PKS_KR"/>
    <property type="match status" value="1"/>
</dbReference>
<evidence type="ECO:0000256" key="2">
    <source>
        <dbReference type="ARBA" id="ARBA00023002"/>
    </source>
</evidence>
<dbReference type="AlphaFoldDB" id="A0A8J7MCA6"/>
<name>A0A8J7MCA6_9BACT</name>
<dbReference type="RefSeq" id="WP_200309911.1">
    <property type="nucleotide sequence ID" value="NZ_JAENIM010000009.1"/>
</dbReference>
<dbReference type="InterPro" id="IPR057326">
    <property type="entry name" value="KR_dom"/>
</dbReference>
<dbReference type="CDD" id="cd05233">
    <property type="entry name" value="SDR_c"/>
    <property type="match status" value="1"/>
</dbReference>
<organism evidence="4 5">
    <name type="scientific">Persicirhabdus sediminis</name>
    <dbReference type="NCBI Taxonomy" id="454144"/>
    <lineage>
        <taxon>Bacteria</taxon>
        <taxon>Pseudomonadati</taxon>
        <taxon>Verrucomicrobiota</taxon>
        <taxon>Verrucomicrobiia</taxon>
        <taxon>Verrucomicrobiales</taxon>
        <taxon>Verrucomicrobiaceae</taxon>
        <taxon>Persicirhabdus</taxon>
    </lineage>
</organism>
<dbReference type="PANTHER" id="PTHR43477">
    <property type="entry name" value="DIHYDROANTICAPSIN 7-DEHYDROGENASE"/>
    <property type="match status" value="1"/>
</dbReference>
<comment type="similarity">
    <text evidence="1">Belongs to the short-chain dehydrogenases/reductases (SDR) family.</text>
</comment>
<proteinExistence type="inferred from homology"/>
<dbReference type="PANTHER" id="PTHR43477:SF1">
    <property type="entry name" value="DIHYDROANTICAPSIN 7-DEHYDROGENASE"/>
    <property type="match status" value="1"/>
</dbReference>
<evidence type="ECO:0000256" key="1">
    <source>
        <dbReference type="ARBA" id="ARBA00006484"/>
    </source>
</evidence>